<organism evidence="1">
    <name type="scientific">bioreactor metagenome</name>
    <dbReference type="NCBI Taxonomy" id="1076179"/>
    <lineage>
        <taxon>unclassified sequences</taxon>
        <taxon>metagenomes</taxon>
        <taxon>ecological metagenomes</taxon>
    </lineage>
</organism>
<dbReference type="EMBL" id="VSSQ01082369">
    <property type="protein sequence ID" value="MPN31017.1"/>
    <property type="molecule type" value="Genomic_DNA"/>
</dbReference>
<protein>
    <submittedName>
        <fullName evidence="1">Uncharacterized protein</fullName>
    </submittedName>
</protein>
<reference evidence="1" key="1">
    <citation type="submission" date="2019-08" db="EMBL/GenBank/DDBJ databases">
        <authorList>
            <person name="Kucharzyk K."/>
            <person name="Murdoch R.W."/>
            <person name="Higgins S."/>
            <person name="Loffler F."/>
        </authorList>
    </citation>
    <scope>NUCLEOTIDE SEQUENCE</scope>
</reference>
<gene>
    <name evidence="1" type="ORF">SDC9_178488</name>
</gene>
<sequence length="69" mass="7543">MAQSVGRQLRLLTGDRQALVAAADDHVEAGLDLPDVLVQRPAQVGQQGVVDRREGEIDRSLLRGRLSLR</sequence>
<evidence type="ECO:0000313" key="1">
    <source>
        <dbReference type="EMBL" id="MPN31017.1"/>
    </source>
</evidence>
<name>A0A645GWF5_9ZZZZ</name>
<accession>A0A645GWF5</accession>
<dbReference type="AlphaFoldDB" id="A0A645GWF5"/>
<comment type="caution">
    <text evidence="1">The sequence shown here is derived from an EMBL/GenBank/DDBJ whole genome shotgun (WGS) entry which is preliminary data.</text>
</comment>
<proteinExistence type="predicted"/>